<dbReference type="PANTHER" id="PTHR34216">
    <property type="match status" value="1"/>
</dbReference>
<dbReference type="EMBL" id="BAAAYX010000035">
    <property type="protein sequence ID" value="GAA3720167.1"/>
    <property type="molecule type" value="Genomic_DNA"/>
</dbReference>
<dbReference type="Gene3D" id="3.20.20.370">
    <property type="entry name" value="Glycoside hydrolase/deacetylase"/>
    <property type="match status" value="1"/>
</dbReference>
<dbReference type="PROSITE" id="PS51677">
    <property type="entry name" value="NODB"/>
    <property type="match status" value="1"/>
</dbReference>
<dbReference type="SUPFAM" id="SSF88713">
    <property type="entry name" value="Glycoside hydrolase/deacetylase"/>
    <property type="match status" value="1"/>
</dbReference>
<dbReference type="CDD" id="cd10918">
    <property type="entry name" value="CE4_NodB_like_5s_6s"/>
    <property type="match status" value="1"/>
</dbReference>
<dbReference type="InterPro" id="IPR051398">
    <property type="entry name" value="Polysacch_Deacetylase"/>
</dbReference>
<dbReference type="InterPro" id="IPR002509">
    <property type="entry name" value="NODB_dom"/>
</dbReference>
<feature type="domain" description="NodB homology" evidence="3">
    <location>
        <begin position="74"/>
        <end position="275"/>
    </location>
</feature>
<dbReference type="Proteomes" id="UP001500051">
    <property type="component" value="Unassembled WGS sequence"/>
</dbReference>
<evidence type="ECO:0000256" key="1">
    <source>
        <dbReference type="ARBA" id="ARBA00004613"/>
    </source>
</evidence>
<dbReference type="InterPro" id="IPR011330">
    <property type="entry name" value="Glyco_hydro/deAcase_b/a-brl"/>
</dbReference>
<keyword evidence="2" id="KW-0732">Signal</keyword>
<evidence type="ECO:0000313" key="5">
    <source>
        <dbReference type="Proteomes" id="UP001500051"/>
    </source>
</evidence>
<name>A0ABP7EJT8_9ACTN</name>
<gene>
    <name evidence="4" type="ORF">GCM10022204_45390</name>
</gene>
<keyword evidence="5" id="KW-1185">Reference proteome</keyword>
<organism evidence="4 5">
    <name type="scientific">Microlunatus aurantiacus</name>
    <dbReference type="NCBI Taxonomy" id="446786"/>
    <lineage>
        <taxon>Bacteria</taxon>
        <taxon>Bacillati</taxon>
        <taxon>Actinomycetota</taxon>
        <taxon>Actinomycetes</taxon>
        <taxon>Propionibacteriales</taxon>
        <taxon>Propionibacteriaceae</taxon>
        <taxon>Microlunatus</taxon>
    </lineage>
</organism>
<protein>
    <submittedName>
        <fullName evidence="4">Polysaccharide deacetylase family protein</fullName>
    </submittedName>
</protein>
<evidence type="ECO:0000313" key="4">
    <source>
        <dbReference type="EMBL" id="GAA3720167.1"/>
    </source>
</evidence>
<evidence type="ECO:0000259" key="3">
    <source>
        <dbReference type="PROSITE" id="PS51677"/>
    </source>
</evidence>
<evidence type="ECO:0000256" key="2">
    <source>
        <dbReference type="ARBA" id="ARBA00022729"/>
    </source>
</evidence>
<reference evidence="5" key="1">
    <citation type="journal article" date="2019" name="Int. J. Syst. Evol. Microbiol.">
        <title>The Global Catalogue of Microorganisms (GCM) 10K type strain sequencing project: providing services to taxonomists for standard genome sequencing and annotation.</title>
        <authorList>
            <consortium name="The Broad Institute Genomics Platform"/>
            <consortium name="The Broad Institute Genome Sequencing Center for Infectious Disease"/>
            <person name="Wu L."/>
            <person name="Ma J."/>
        </authorList>
    </citation>
    <scope>NUCLEOTIDE SEQUENCE [LARGE SCALE GENOMIC DNA]</scope>
    <source>
        <strain evidence="5">JCM 16548</strain>
    </source>
</reference>
<dbReference type="PANTHER" id="PTHR34216:SF3">
    <property type="entry name" value="POLY-BETA-1,6-N-ACETYL-D-GLUCOSAMINE N-DEACETYLASE"/>
    <property type="match status" value="1"/>
</dbReference>
<comment type="subcellular location">
    <subcellularLocation>
        <location evidence="1">Secreted</location>
    </subcellularLocation>
</comment>
<dbReference type="Pfam" id="PF01522">
    <property type="entry name" value="Polysacc_deac_1"/>
    <property type="match status" value="1"/>
</dbReference>
<comment type="caution">
    <text evidence="4">The sequence shown here is derived from an EMBL/GenBank/DDBJ whole genome shotgun (WGS) entry which is preliminary data.</text>
</comment>
<accession>A0ABP7EJT8</accession>
<proteinExistence type="predicted"/>
<sequence>MTMTETSSVTTATGAIPVLLYHSVSDAPAGRFGPFTVSRSQLAAHLDLLLEKGYQPITVGAMLAGLAAGQLPPRPVVLTFDDGFADYAANAWPLLAERGLAATLYVTAGDLGGRSAWLASAGVSLPMLSRREIADLAADGCEIGAHSMTHPHLDCLPHAVAYEEIRNSKDVLEQVLGRTVDSFAYPHGYHSRATKELVIAAGYRSATAVRNAVSHADDDRYAIARVTVTSDFGIAEVARVLDGTGVRTAGPRERWQTAVWRQARRLARPSGAGRR</sequence>